<dbReference type="HAMAP" id="MF_00161">
    <property type="entry name" value="LspA"/>
    <property type="match status" value="1"/>
</dbReference>
<dbReference type="Proteomes" id="UP000000263">
    <property type="component" value="Chromosome"/>
</dbReference>
<dbReference type="eggNOG" id="COG0597">
    <property type="taxonomic scope" value="Bacteria"/>
</dbReference>
<evidence type="ECO:0000256" key="10">
    <source>
        <dbReference type="RuleBase" id="RU000594"/>
    </source>
</evidence>
<dbReference type="InterPro" id="IPR001872">
    <property type="entry name" value="Peptidase_A8"/>
</dbReference>
<dbReference type="PRINTS" id="PR00781">
    <property type="entry name" value="LIPOSIGPTASE"/>
</dbReference>
<feature type="transmembrane region" description="Helical" evidence="9">
    <location>
        <begin position="103"/>
        <end position="121"/>
    </location>
</feature>
<keyword evidence="8 9" id="KW-0472">Membrane</keyword>
<dbReference type="AlphaFoldDB" id="A7NG27"/>
<accession>A7NG27</accession>
<dbReference type="RefSeq" id="WP_011997818.1">
    <property type="nucleotide sequence ID" value="NC_009767.1"/>
</dbReference>
<comment type="pathway">
    <text evidence="9">Protein modification; lipoprotein biosynthesis (signal peptide cleavage).</text>
</comment>
<dbReference type="OrthoDB" id="9810259at2"/>
<evidence type="ECO:0000256" key="11">
    <source>
        <dbReference type="RuleBase" id="RU004181"/>
    </source>
</evidence>
<dbReference type="PANTHER" id="PTHR33695">
    <property type="entry name" value="LIPOPROTEIN SIGNAL PEPTIDASE"/>
    <property type="match status" value="1"/>
</dbReference>
<dbReference type="GO" id="GO:0006508">
    <property type="term" value="P:proteolysis"/>
    <property type="evidence" value="ECO:0007669"/>
    <property type="project" value="UniProtKB-KW"/>
</dbReference>
<dbReference type="HOGENOM" id="CLU_083252_3_1_0"/>
<dbReference type="Pfam" id="PF01252">
    <property type="entry name" value="Peptidase_A8"/>
    <property type="match status" value="1"/>
</dbReference>
<dbReference type="PROSITE" id="PS00855">
    <property type="entry name" value="SPASE_II"/>
    <property type="match status" value="1"/>
</dbReference>
<comment type="caution">
    <text evidence="9">Lacks conserved residue(s) required for the propagation of feature annotation.</text>
</comment>
<gene>
    <name evidence="9" type="primary">lspA</name>
    <name evidence="12" type="ordered locus">Rcas_0281</name>
</gene>
<comment type="catalytic activity">
    <reaction evidence="9 10">
        <text>Release of signal peptides from bacterial membrane prolipoproteins. Hydrolyzes -Xaa-Yaa-Zaa-|-(S,diacylglyceryl)Cys-, in which Xaa is hydrophobic (preferably Leu), and Yaa (Ala or Ser) and Zaa (Gly or Ala) have small, neutral side chains.</text>
        <dbReference type="EC" id="3.4.23.36"/>
    </reaction>
</comment>
<dbReference type="UniPathway" id="UPA00665"/>
<dbReference type="NCBIfam" id="NF011371">
    <property type="entry name" value="PRK14790.1"/>
    <property type="match status" value="1"/>
</dbReference>
<comment type="function">
    <text evidence="9 10">This protein specifically catalyzes the removal of signal peptides from prolipoproteins.</text>
</comment>
<reference evidence="12 13" key="1">
    <citation type="submission" date="2007-08" db="EMBL/GenBank/DDBJ databases">
        <title>Complete sequence of Roseiflexus castenholzii DSM 13941.</title>
        <authorList>
            <consortium name="US DOE Joint Genome Institute"/>
            <person name="Copeland A."/>
            <person name="Lucas S."/>
            <person name="Lapidus A."/>
            <person name="Barry K."/>
            <person name="Glavina del Rio T."/>
            <person name="Dalin E."/>
            <person name="Tice H."/>
            <person name="Pitluck S."/>
            <person name="Thompson L.S."/>
            <person name="Brettin T."/>
            <person name="Bruce D."/>
            <person name="Detter J.C."/>
            <person name="Han C."/>
            <person name="Tapia R."/>
            <person name="Schmutz J."/>
            <person name="Larimer F."/>
            <person name="Land M."/>
            <person name="Hauser L."/>
            <person name="Kyrpides N."/>
            <person name="Mikhailova N."/>
            <person name="Bryant D.A."/>
            <person name="Hanada S."/>
            <person name="Tsukatani Y."/>
            <person name="Richardson P."/>
        </authorList>
    </citation>
    <scope>NUCLEOTIDE SEQUENCE [LARGE SCALE GENOMIC DNA]</scope>
    <source>
        <strain evidence="13">DSM 13941 / HLO8</strain>
    </source>
</reference>
<evidence type="ECO:0000256" key="6">
    <source>
        <dbReference type="ARBA" id="ARBA00022801"/>
    </source>
</evidence>
<evidence type="ECO:0000256" key="9">
    <source>
        <dbReference type="HAMAP-Rule" id="MF_00161"/>
    </source>
</evidence>
<dbReference type="NCBIfam" id="TIGR00077">
    <property type="entry name" value="lspA"/>
    <property type="match status" value="1"/>
</dbReference>
<keyword evidence="6 9" id="KW-0378">Hydrolase</keyword>
<keyword evidence="7 9" id="KW-1133">Transmembrane helix</keyword>
<feature type="transmembrane region" description="Helical" evidence="9">
    <location>
        <begin position="74"/>
        <end position="94"/>
    </location>
</feature>
<dbReference type="EMBL" id="CP000804">
    <property type="protein sequence ID" value="ABU56414.1"/>
    <property type="molecule type" value="Genomic_DNA"/>
</dbReference>
<comment type="similarity">
    <text evidence="1 9 11">Belongs to the peptidase A8 family.</text>
</comment>
<dbReference type="PANTHER" id="PTHR33695:SF1">
    <property type="entry name" value="LIPOPROTEIN SIGNAL PEPTIDASE"/>
    <property type="match status" value="1"/>
</dbReference>
<feature type="active site" evidence="9">
    <location>
        <position position="131"/>
    </location>
</feature>
<evidence type="ECO:0000256" key="8">
    <source>
        <dbReference type="ARBA" id="ARBA00023136"/>
    </source>
</evidence>
<evidence type="ECO:0000313" key="12">
    <source>
        <dbReference type="EMBL" id="ABU56414.1"/>
    </source>
</evidence>
<evidence type="ECO:0000256" key="4">
    <source>
        <dbReference type="ARBA" id="ARBA00022692"/>
    </source>
</evidence>
<comment type="subcellular location">
    <subcellularLocation>
        <location evidence="9">Cell membrane</location>
        <topology evidence="9">Multi-pass membrane protein</topology>
    </subcellularLocation>
</comment>
<evidence type="ECO:0000256" key="1">
    <source>
        <dbReference type="ARBA" id="ARBA00006139"/>
    </source>
</evidence>
<keyword evidence="2 9" id="KW-1003">Cell membrane</keyword>
<organism evidence="12 13">
    <name type="scientific">Roseiflexus castenholzii (strain DSM 13941 / HLO8)</name>
    <dbReference type="NCBI Taxonomy" id="383372"/>
    <lineage>
        <taxon>Bacteria</taxon>
        <taxon>Bacillati</taxon>
        <taxon>Chloroflexota</taxon>
        <taxon>Chloroflexia</taxon>
        <taxon>Chloroflexales</taxon>
        <taxon>Roseiflexineae</taxon>
        <taxon>Roseiflexaceae</taxon>
        <taxon>Roseiflexus</taxon>
    </lineage>
</organism>
<evidence type="ECO:0000256" key="3">
    <source>
        <dbReference type="ARBA" id="ARBA00022670"/>
    </source>
</evidence>
<dbReference type="EC" id="3.4.23.36" evidence="9"/>
<dbReference type="KEGG" id="rca:Rcas_0281"/>
<name>A7NG27_ROSCS</name>
<dbReference type="GO" id="GO:0004190">
    <property type="term" value="F:aspartic-type endopeptidase activity"/>
    <property type="evidence" value="ECO:0007669"/>
    <property type="project" value="UniProtKB-UniRule"/>
</dbReference>
<keyword evidence="12" id="KW-0449">Lipoprotein</keyword>
<evidence type="ECO:0000313" key="13">
    <source>
        <dbReference type="Proteomes" id="UP000000263"/>
    </source>
</evidence>
<protein>
    <recommendedName>
        <fullName evidence="9">Lipoprotein signal peptidase</fullName>
        <ecNumber evidence="9">3.4.23.36</ecNumber>
    </recommendedName>
    <alternativeName>
        <fullName evidence="9">Prolipoprotein signal peptidase</fullName>
    </alternativeName>
    <alternativeName>
        <fullName evidence="9">Signal peptidase II</fullName>
        <shortName evidence="9">SPase II</shortName>
    </alternativeName>
</protein>
<evidence type="ECO:0000256" key="7">
    <source>
        <dbReference type="ARBA" id="ARBA00022989"/>
    </source>
</evidence>
<keyword evidence="13" id="KW-1185">Reference proteome</keyword>
<keyword evidence="4 9" id="KW-0812">Transmembrane</keyword>
<proteinExistence type="inferred from homology"/>
<dbReference type="GO" id="GO:0005886">
    <property type="term" value="C:plasma membrane"/>
    <property type="evidence" value="ECO:0007669"/>
    <property type="project" value="UniProtKB-SubCell"/>
</dbReference>
<keyword evidence="3 9" id="KW-0645">Protease</keyword>
<feature type="active site" evidence="9">
    <location>
        <position position="146"/>
    </location>
</feature>
<keyword evidence="5 9" id="KW-0064">Aspartyl protease</keyword>
<evidence type="ECO:0000256" key="5">
    <source>
        <dbReference type="ARBA" id="ARBA00022750"/>
    </source>
</evidence>
<sequence>MTNSRTTLRHELQRYWLRPAVIAATILAFDQATKAWVLNTLGTVEGTSRPLIGDWLSLTLIHNTGIAFGMFDAGFSHVFTATSLIISLGAMYFYRYHLPGPHLISQVCLGLIVGGAIGNIIDRLRFGYVIDFVHVHWFPGIFNVADSAITVGVAVLALFLLLTGDGDQRRAGSDDALLNDLLNQDPRRPGP</sequence>
<evidence type="ECO:0000256" key="2">
    <source>
        <dbReference type="ARBA" id="ARBA00022475"/>
    </source>
</evidence>
<dbReference type="STRING" id="383372.Rcas_0281"/>
<feature type="transmembrane region" description="Helical" evidence="9">
    <location>
        <begin position="141"/>
        <end position="162"/>
    </location>
</feature>